<accession>X1G236</accession>
<evidence type="ECO:0000313" key="1">
    <source>
        <dbReference type="EMBL" id="GAH27083.1"/>
    </source>
</evidence>
<protein>
    <submittedName>
        <fullName evidence="1">Uncharacterized protein</fullName>
    </submittedName>
</protein>
<comment type="caution">
    <text evidence="1">The sequence shown here is derived from an EMBL/GenBank/DDBJ whole genome shotgun (WGS) entry which is preliminary data.</text>
</comment>
<gene>
    <name evidence="1" type="ORF">S03H2_00504</name>
</gene>
<dbReference type="AlphaFoldDB" id="X1G236"/>
<dbReference type="EMBL" id="BARU01000098">
    <property type="protein sequence ID" value="GAH27083.1"/>
    <property type="molecule type" value="Genomic_DNA"/>
</dbReference>
<name>X1G236_9ZZZZ</name>
<sequence>MQKDILVACALVMLECDIVDGCTEPDDVEMLAVDSPGKPADDDVIGRTVDEQDSDIRDVHVVGWAQGRVGFGA</sequence>
<proteinExistence type="predicted"/>
<reference evidence="1" key="1">
    <citation type="journal article" date="2014" name="Front. Microbiol.">
        <title>High frequency of phylogenetically diverse reductive dehalogenase-homologous genes in deep subseafloor sedimentary metagenomes.</title>
        <authorList>
            <person name="Kawai M."/>
            <person name="Futagami T."/>
            <person name="Toyoda A."/>
            <person name="Takaki Y."/>
            <person name="Nishi S."/>
            <person name="Hori S."/>
            <person name="Arai W."/>
            <person name="Tsubouchi T."/>
            <person name="Morono Y."/>
            <person name="Uchiyama I."/>
            <person name="Ito T."/>
            <person name="Fujiyama A."/>
            <person name="Inagaki F."/>
            <person name="Takami H."/>
        </authorList>
    </citation>
    <scope>NUCLEOTIDE SEQUENCE</scope>
    <source>
        <strain evidence="1">Expedition CK06-06</strain>
    </source>
</reference>
<organism evidence="1">
    <name type="scientific">marine sediment metagenome</name>
    <dbReference type="NCBI Taxonomy" id="412755"/>
    <lineage>
        <taxon>unclassified sequences</taxon>
        <taxon>metagenomes</taxon>
        <taxon>ecological metagenomes</taxon>
    </lineage>
</organism>